<dbReference type="InterPro" id="IPR015867">
    <property type="entry name" value="N-reg_PII/ATP_PRibTrfase_C"/>
</dbReference>
<dbReference type="Proteomes" id="UP000676409">
    <property type="component" value="Chromosome"/>
</dbReference>
<sequence length="144" mass="15157">MTDRASIGLRRVRAIRIHCPISRETFVALAAGRLEAIEQDPVAAPILALIRADNELGDFGLYKGVFEISLGLEGFTPTAEADPTLGEGGGNTLSPTAVIKTYVDEAVGEDQLSALLSALAGLHPWQIPVIEVSGRGAVSLIQPI</sequence>
<keyword evidence="2" id="KW-1185">Reference proteome</keyword>
<dbReference type="RefSeq" id="WP_211938099.1">
    <property type="nucleotide sequence ID" value="NZ_CP073078.1"/>
</dbReference>
<proteinExistence type="predicted"/>
<evidence type="ECO:0000313" key="2">
    <source>
        <dbReference type="Proteomes" id="UP000676409"/>
    </source>
</evidence>
<reference evidence="1" key="1">
    <citation type="submission" date="2021-04" db="EMBL/GenBank/DDBJ databases">
        <title>The complete genome sequence of Caulobacter sp. S6.</title>
        <authorList>
            <person name="Tang Y."/>
            <person name="Ouyang W."/>
            <person name="Liu Q."/>
            <person name="Huang B."/>
            <person name="Guo Z."/>
            <person name="Lei P."/>
        </authorList>
    </citation>
    <scope>NUCLEOTIDE SEQUENCE</scope>
    <source>
        <strain evidence="1">S6</strain>
    </source>
</reference>
<organism evidence="1 2">
    <name type="scientific">Phenylobacterium montanum</name>
    <dbReference type="NCBI Taxonomy" id="2823693"/>
    <lineage>
        <taxon>Bacteria</taxon>
        <taxon>Pseudomonadati</taxon>
        <taxon>Pseudomonadota</taxon>
        <taxon>Alphaproteobacteria</taxon>
        <taxon>Caulobacterales</taxon>
        <taxon>Caulobacteraceae</taxon>
        <taxon>Phenylobacterium</taxon>
    </lineage>
</organism>
<dbReference type="AlphaFoldDB" id="A0A975FYY8"/>
<evidence type="ECO:0000313" key="1">
    <source>
        <dbReference type="EMBL" id="QUD88048.1"/>
    </source>
</evidence>
<accession>A0A975FYY8</accession>
<dbReference type="Gene3D" id="3.30.70.120">
    <property type="match status" value="1"/>
</dbReference>
<name>A0A975FYY8_9CAUL</name>
<dbReference type="KEGG" id="caul:KCG34_23955"/>
<gene>
    <name evidence="1" type="ORF">KCG34_23955</name>
</gene>
<protein>
    <submittedName>
        <fullName evidence="1">Uncharacterized protein</fullName>
    </submittedName>
</protein>
<dbReference type="EMBL" id="CP073078">
    <property type="protein sequence ID" value="QUD88048.1"/>
    <property type="molecule type" value="Genomic_DNA"/>
</dbReference>